<dbReference type="GO" id="GO:0016020">
    <property type="term" value="C:membrane"/>
    <property type="evidence" value="ECO:0007669"/>
    <property type="project" value="UniProtKB-SubCell"/>
</dbReference>
<organism evidence="13 14">
    <name type="scientific">Granulosicoccus antarcticus IMCC3135</name>
    <dbReference type="NCBI Taxonomy" id="1192854"/>
    <lineage>
        <taxon>Bacteria</taxon>
        <taxon>Pseudomonadati</taxon>
        <taxon>Pseudomonadota</taxon>
        <taxon>Gammaproteobacteria</taxon>
        <taxon>Chromatiales</taxon>
        <taxon>Granulosicoccaceae</taxon>
        <taxon>Granulosicoccus</taxon>
    </lineage>
</organism>
<feature type="transmembrane region" description="Helical" evidence="12">
    <location>
        <begin position="238"/>
        <end position="255"/>
    </location>
</feature>
<evidence type="ECO:0000256" key="12">
    <source>
        <dbReference type="SAM" id="Phobius"/>
    </source>
</evidence>
<evidence type="ECO:0000256" key="1">
    <source>
        <dbReference type="ARBA" id="ARBA00004141"/>
    </source>
</evidence>
<evidence type="ECO:0000256" key="6">
    <source>
        <dbReference type="ARBA" id="ARBA00023002"/>
    </source>
</evidence>
<evidence type="ECO:0000256" key="9">
    <source>
        <dbReference type="ARBA" id="ARBA00023136"/>
    </source>
</evidence>
<dbReference type="GO" id="GO:0006784">
    <property type="term" value="P:heme A biosynthetic process"/>
    <property type="evidence" value="ECO:0007669"/>
    <property type="project" value="InterPro"/>
</dbReference>
<feature type="transmembrane region" description="Helical" evidence="12">
    <location>
        <begin position="145"/>
        <end position="164"/>
    </location>
</feature>
<evidence type="ECO:0000256" key="5">
    <source>
        <dbReference type="ARBA" id="ARBA00022989"/>
    </source>
</evidence>
<evidence type="ECO:0000313" key="14">
    <source>
        <dbReference type="Proteomes" id="UP000250079"/>
    </source>
</evidence>
<feature type="transmembrane region" description="Helical" evidence="12">
    <location>
        <begin position="184"/>
        <end position="202"/>
    </location>
</feature>
<feature type="transmembrane region" description="Helical" evidence="12">
    <location>
        <begin position="267"/>
        <end position="284"/>
    </location>
</feature>
<dbReference type="GO" id="GO:0016491">
    <property type="term" value="F:oxidoreductase activity"/>
    <property type="evidence" value="ECO:0007669"/>
    <property type="project" value="UniProtKB-KW"/>
</dbReference>
<protein>
    <submittedName>
        <fullName evidence="13">Heme A synthase</fullName>
        <ecNumber evidence="13">1.3.-.-</ecNumber>
    </submittedName>
</protein>
<feature type="transmembrane region" description="Helical" evidence="12">
    <location>
        <begin position="296"/>
        <end position="315"/>
    </location>
</feature>
<name>A0A2Z2NXB4_9GAMM</name>
<dbReference type="PANTHER" id="PTHR35457:SF1">
    <property type="entry name" value="HEME A SYNTHASE"/>
    <property type="match status" value="1"/>
</dbReference>
<feature type="transmembrane region" description="Helical" evidence="12">
    <location>
        <begin position="90"/>
        <end position="109"/>
    </location>
</feature>
<evidence type="ECO:0000256" key="11">
    <source>
        <dbReference type="ARBA" id="ARBA00023444"/>
    </source>
</evidence>
<feature type="transmembrane region" description="Helical" evidence="12">
    <location>
        <begin position="116"/>
        <end position="133"/>
    </location>
</feature>
<dbReference type="EC" id="1.3.-.-" evidence="13"/>
<keyword evidence="14" id="KW-1185">Reference proteome</keyword>
<dbReference type="KEGG" id="gai:IMCC3135_25210"/>
<dbReference type="EMBL" id="CP018632">
    <property type="protein sequence ID" value="ASJ75105.1"/>
    <property type="molecule type" value="Genomic_DNA"/>
</dbReference>
<dbReference type="GO" id="GO:0046872">
    <property type="term" value="F:metal ion binding"/>
    <property type="evidence" value="ECO:0007669"/>
    <property type="project" value="UniProtKB-KW"/>
</dbReference>
<keyword evidence="7" id="KW-0408">Iron</keyword>
<dbReference type="AlphaFoldDB" id="A0A2Z2NXB4"/>
<gene>
    <name evidence="13" type="primary">ctaA</name>
    <name evidence="13" type="ORF">IMCC3135_25210</name>
</gene>
<keyword evidence="9 12" id="KW-0472">Membrane</keyword>
<dbReference type="Proteomes" id="UP000250079">
    <property type="component" value="Chromosome"/>
</dbReference>
<keyword evidence="8" id="KW-0350">Heme biosynthesis</keyword>
<dbReference type="InterPro" id="IPR003780">
    <property type="entry name" value="COX15/CtaA_fam"/>
</dbReference>
<dbReference type="OrthoDB" id="1447144at2"/>
<keyword evidence="5 12" id="KW-1133">Transmembrane helix</keyword>
<comment type="pathway">
    <text evidence="11">Porphyrin-containing compound metabolism.</text>
</comment>
<accession>A0A2Z2NXB4</accession>
<proteinExistence type="predicted"/>
<dbReference type="Pfam" id="PF02628">
    <property type="entry name" value="COX15-CtaA"/>
    <property type="match status" value="1"/>
</dbReference>
<sequence length="341" mass="38100">MPSQSTQRRFWWCAALTVATIFSLILVGGIVRATGAGMGCPDWPTCFGQWVPPTSEAQLPDNYQEIYAERGYADTTFNVRKTWTEYLNRLLGVFTGMTIFATLLFSIPYRRREPRIFWFSMVGFVLVGVQGWLGSQVVATNLHTGLITLHMLLAQVIVGVLIAALIRSGRANYRDIRIDRLPRLFYPLFIVAMVAGLLQLIMGTQVREAVDLIARSSNFQDRHLWIDNLPLVFAVHKYYAIALVGLNGWLIVSVLNHSDSRILRQLSIALGAFLLGTIAIGMSMDRLHMPMFSQPLHLLLASLIFGTQLAILLVLRHALEDDKANALREHESMASLSTGGV</sequence>
<feature type="transmembrane region" description="Helical" evidence="12">
    <location>
        <begin position="12"/>
        <end position="31"/>
    </location>
</feature>
<keyword evidence="4" id="KW-0479">Metal-binding</keyword>
<keyword evidence="10" id="KW-1015">Disulfide bond</keyword>
<dbReference type="InterPro" id="IPR050450">
    <property type="entry name" value="COX15/CtaA_HemeA_synthase"/>
</dbReference>
<keyword evidence="2" id="KW-1003">Cell membrane</keyword>
<reference evidence="13 14" key="1">
    <citation type="submission" date="2016-12" db="EMBL/GenBank/DDBJ databases">
        <authorList>
            <person name="Song W.-J."/>
            <person name="Kurnit D.M."/>
        </authorList>
    </citation>
    <scope>NUCLEOTIDE SEQUENCE [LARGE SCALE GENOMIC DNA]</scope>
    <source>
        <strain evidence="13 14">IMCC3135</strain>
    </source>
</reference>
<comment type="subcellular location">
    <subcellularLocation>
        <location evidence="1">Membrane</location>
        <topology evidence="1">Multi-pass membrane protein</topology>
    </subcellularLocation>
</comment>
<evidence type="ECO:0000256" key="10">
    <source>
        <dbReference type="ARBA" id="ARBA00023157"/>
    </source>
</evidence>
<evidence type="ECO:0000256" key="7">
    <source>
        <dbReference type="ARBA" id="ARBA00023004"/>
    </source>
</evidence>
<evidence type="ECO:0000256" key="3">
    <source>
        <dbReference type="ARBA" id="ARBA00022692"/>
    </source>
</evidence>
<dbReference type="PANTHER" id="PTHR35457">
    <property type="entry name" value="HEME A SYNTHASE"/>
    <property type="match status" value="1"/>
</dbReference>
<evidence type="ECO:0000256" key="2">
    <source>
        <dbReference type="ARBA" id="ARBA00022475"/>
    </source>
</evidence>
<keyword evidence="6 13" id="KW-0560">Oxidoreductase</keyword>
<evidence type="ECO:0000256" key="4">
    <source>
        <dbReference type="ARBA" id="ARBA00022723"/>
    </source>
</evidence>
<evidence type="ECO:0000256" key="8">
    <source>
        <dbReference type="ARBA" id="ARBA00023133"/>
    </source>
</evidence>
<keyword evidence="3 12" id="KW-0812">Transmembrane</keyword>
<evidence type="ECO:0000313" key="13">
    <source>
        <dbReference type="EMBL" id="ASJ75105.1"/>
    </source>
</evidence>